<dbReference type="InterPro" id="IPR003593">
    <property type="entry name" value="AAA+_ATPase"/>
</dbReference>
<evidence type="ECO:0000256" key="1">
    <source>
        <dbReference type="ARBA" id="ARBA00005417"/>
    </source>
</evidence>
<evidence type="ECO:0000256" key="2">
    <source>
        <dbReference type="ARBA" id="ARBA00022448"/>
    </source>
</evidence>
<keyword evidence="7" id="KW-1185">Reference proteome</keyword>
<dbReference type="Proteomes" id="UP000886653">
    <property type="component" value="Unassembled WGS sequence"/>
</dbReference>
<evidence type="ECO:0000259" key="5">
    <source>
        <dbReference type="PROSITE" id="PS50893"/>
    </source>
</evidence>
<dbReference type="GO" id="GO:0016887">
    <property type="term" value="F:ATP hydrolysis activity"/>
    <property type="evidence" value="ECO:0007669"/>
    <property type="project" value="InterPro"/>
</dbReference>
<feature type="domain" description="ABC transporter" evidence="5">
    <location>
        <begin position="247"/>
        <end position="478"/>
    </location>
</feature>
<evidence type="ECO:0000313" key="6">
    <source>
        <dbReference type="EMBL" id="KAG0152026.1"/>
    </source>
</evidence>
<dbReference type="InterPro" id="IPR003439">
    <property type="entry name" value="ABC_transporter-like_ATP-bd"/>
</dbReference>
<dbReference type="OrthoDB" id="10255969at2759"/>
<keyword evidence="4" id="KW-0067">ATP-binding</keyword>
<evidence type="ECO:0000256" key="3">
    <source>
        <dbReference type="ARBA" id="ARBA00022741"/>
    </source>
</evidence>
<evidence type="ECO:0000313" key="7">
    <source>
        <dbReference type="Proteomes" id="UP000886653"/>
    </source>
</evidence>
<keyword evidence="3" id="KW-0547">Nucleotide-binding</keyword>
<dbReference type="SUPFAM" id="SSF52540">
    <property type="entry name" value="P-loop containing nucleoside triphosphate hydrolases"/>
    <property type="match status" value="2"/>
</dbReference>
<dbReference type="InterPro" id="IPR017871">
    <property type="entry name" value="ABC_transporter-like_CS"/>
</dbReference>
<reference evidence="6" key="1">
    <citation type="submission" date="2013-11" db="EMBL/GenBank/DDBJ databases">
        <title>Genome sequence of the fusiform rust pathogen reveals effectors for host alternation and coevolution with pine.</title>
        <authorList>
            <consortium name="DOE Joint Genome Institute"/>
            <person name="Smith K."/>
            <person name="Pendleton A."/>
            <person name="Kubisiak T."/>
            <person name="Anderson C."/>
            <person name="Salamov A."/>
            <person name="Aerts A."/>
            <person name="Riley R."/>
            <person name="Clum A."/>
            <person name="Lindquist E."/>
            <person name="Ence D."/>
            <person name="Campbell M."/>
            <person name="Kronenberg Z."/>
            <person name="Feau N."/>
            <person name="Dhillon B."/>
            <person name="Hamelin R."/>
            <person name="Burleigh J."/>
            <person name="Smith J."/>
            <person name="Yandell M."/>
            <person name="Nelson C."/>
            <person name="Grigoriev I."/>
            <person name="Davis J."/>
        </authorList>
    </citation>
    <scope>NUCLEOTIDE SEQUENCE</scope>
    <source>
        <strain evidence="6">G11</strain>
    </source>
</reference>
<dbReference type="Pfam" id="PF00005">
    <property type="entry name" value="ABC_tran"/>
    <property type="match status" value="1"/>
</dbReference>
<dbReference type="PROSITE" id="PS00211">
    <property type="entry name" value="ABC_TRANSPORTER_1"/>
    <property type="match status" value="1"/>
</dbReference>
<dbReference type="EMBL" id="MU167210">
    <property type="protein sequence ID" value="KAG0152026.1"/>
    <property type="molecule type" value="Genomic_DNA"/>
</dbReference>
<dbReference type="InterPro" id="IPR027417">
    <property type="entry name" value="P-loop_NTPase"/>
</dbReference>
<dbReference type="GO" id="GO:0005524">
    <property type="term" value="F:ATP binding"/>
    <property type="evidence" value="ECO:0007669"/>
    <property type="project" value="UniProtKB-KW"/>
</dbReference>
<proteinExistence type="inferred from homology"/>
<name>A0A9P6NYW8_9BASI</name>
<comment type="similarity">
    <text evidence="1">Belongs to the ABC transporter superfamily.</text>
</comment>
<accession>A0A9P6NYW8</accession>
<dbReference type="PANTHER" id="PTHR43117">
    <property type="entry name" value="OSMOPROTECTANT IMPORT ATP-BINDING PROTEIN OSMV"/>
    <property type="match status" value="1"/>
</dbReference>
<dbReference type="PROSITE" id="PS50893">
    <property type="entry name" value="ABC_TRANSPORTER_2"/>
    <property type="match status" value="1"/>
</dbReference>
<sequence length="478" mass="53681">MILGQSRVDPTGSIRYPLIDHLNSISATFPNQPTTSISLQNFFKLVRFNSRLEIQGSNNGFTDYTARYHGIRPEDRRTLRDLLWSGRLGVLSEKRISEIAGQLDLHQFIDLPLITLSNGQCRRASIAQALLSGEGATCPQVLILEEPYTGLDEGSRKDISALLKTLHNSRRPRIILVLRPQDPIASFVTHALVLSQSRTDPPSKRIRAQGEVAQISKVSCPTSTTTVFPKPLRNTHRSNVNQGKDLVRLRNINIRYETRSVWSKVNWTIQEGDRWMLSGPNGSGKSTLLSLVLGDHPRSFTEDIELFGRPRVGQATSQIQSAIGHVSPEIFNSFPRKHGESALTVLDVIVTGFESVFSYRPLSNPRQEALLKRLLQEFDHSTLLTQNFLVRNFAELSAGEQSLVLLLRALVKEPSLVIADEPFAGMDQQTLQKSRDFLTHRLRRHQALVIVSHYTDELPSCVNKRLHLQDGQAKELSV</sequence>
<dbReference type="Gene3D" id="3.40.50.300">
    <property type="entry name" value="P-loop containing nucleotide triphosphate hydrolases"/>
    <property type="match status" value="2"/>
</dbReference>
<dbReference type="SMART" id="SM00382">
    <property type="entry name" value="AAA"/>
    <property type="match status" value="1"/>
</dbReference>
<dbReference type="AlphaFoldDB" id="A0A9P6NYW8"/>
<protein>
    <recommendedName>
        <fullName evidence="5">ABC transporter domain-containing protein</fullName>
    </recommendedName>
</protein>
<evidence type="ECO:0000256" key="4">
    <source>
        <dbReference type="ARBA" id="ARBA00022840"/>
    </source>
</evidence>
<keyword evidence="2" id="KW-0813">Transport</keyword>
<gene>
    <name evidence="6" type="ORF">CROQUDRAFT_650626</name>
</gene>
<organism evidence="6 7">
    <name type="scientific">Cronartium quercuum f. sp. fusiforme G11</name>
    <dbReference type="NCBI Taxonomy" id="708437"/>
    <lineage>
        <taxon>Eukaryota</taxon>
        <taxon>Fungi</taxon>
        <taxon>Dikarya</taxon>
        <taxon>Basidiomycota</taxon>
        <taxon>Pucciniomycotina</taxon>
        <taxon>Pucciniomycetes</taxon>
        <taxon>Pucciniales</taxon>
        <taxon>Coleosporiaceae</taxon>
        <taxon>Cronartium</taxon>
    </lineage>
</organism>
<dbReference type="PANTHER" id="PTHR43117:SF4">
    <property type="entry name" value="OSMOPROTECTANT IMPORT ATP-BINDING PROTEIN OSMV"/>
    <property type="match status" value="1"/>
</dbReference>
<comment type="caution">
    <text evidence="6">The sequence shown here is derived from an EMBL/GenBank/DDBJ whole genome shotgun (WGS) entry which is preliminary data.</text>
</comment>